<proteinExistence type="predicted"/>
<name>A0A5S4ZYF1_9FIRM</name>
<dbReference type="GO" id="GO:0010181">
    <property type="term" value="F:FMN binding"/>
    <property type="evidence" value="ECO:0007669"/>
    <property type="project" value="InterPro"/>
</dbReference>
<keyword evidence="2" id="KW-0560">Oxidoreductase</keyword>
<dbReference type="AlphaFoldDB" id="A0A5S4ZYF1"/>
<dbReference type="GO" id="GO:0016491">
    <property type="term" value="F:oxidoreductase activity"/>
    <property type="evidence" value="ECO:0007669"/>
    <property type="project" value="UniProtKB-KW"/>
</dbReference>
<dbReference type="PANTHER" id="PTHR43656:SF2">
    <property type="entry name" value="BINDING OXIDOREDUCTASE, PUTATIVE (AFU_ORTHOLOGUE AFUA_2G08260)-RELATED"/>
    <property type="match status" value="1"/>
</dbReference>
<organism evidence="4 5">
    <name type="scientific">Desulfallas thermosapovorans DSM 6562</name>
    <dbReference type="NCBI Taxonomy" id="1121431"/>
    <lineage>
        <taxon>Bacteria</taxon>
        <taxon>Bacillati</taxon>
        <taxon>Bacillota</taxon>
        <taxon>Clostridia</taxon>
        <taxon>Eubacteriales</taxon>
        <taxon>Desulfallaceae</taxon>
        <taxon>Desulfallas</taxon>
    </lineage>
</organism>
<dbReference type="InterPro" id="IPR013785">
    <property type="entry name" value="Aldolase_TIM"/>
</dbReference>
<dbReference type="InterPro" id="IPR001155">
    <property type="entry name" value="OxRdtase_FMN_N"/>
</dbReference>
<protein>
    <submittedName>
        <fullName evidence="4">2,4-dienoyl-CoA reductase-like NADH-dependent reductase (Old Yellow Enzyme family)</fullName>
    </submittedName>
</protein>
<dbReference type="InterPro" id="IPR051799">
    <property type="entry name" value="NADH_flavin_oxidoreductase"/>
</dbReference>
<dbReference type="Pfam" id="PF00724">
    <property type="entry name" value="Oxidored_FMN"/>
    <property type="match status" value="1"/>
</dbReference>
<dbReference type="RefSeq" id="WP_207706502.1">
    <property type="nucleotide sequence ID" value="NZ_VNHM01000002.1"/>
</dbReference>
<evidence type="ECO:0000259" key="3">
    <source>
        <dbReference type="Pfam" id="PF00724"/>
    </source>
</evidence>
<dbReference type="Proteomes" id="UP000323166">
    <property type="component" value="Unassembled WGS sequence"/>
</dbReference>
<accession>A0A5S4ZYF1</accession>
<feature type="domain" description="NADH:flavin oxidoreductase/NADH oxidase N-terminal" evidence="3">
    <location>
        <begin position="5"/>
        <end position="331"/>
    </location>
</feature>
<keyword evidence="1" id="KW-0285">Flavoprotein</keyword>
<evidence type="ECO:0000256" key="1">
    <source>
        <dbReference type="ARBA" id="ARBA00022630"/>
    </source>
</evidence>
<evidence type="ECO:0000313" key="4">
    <source>
        <dbReference type="EMBL" id="TYO97284.1"/>
    </source>
</evidence>
<gene>
    <name evidence="4" type="ORF">LX24_00475</name>
</gene>
<dbReference type="Gene3D" id="3.20.20.70">
    <property type="entry name" value="Aldolase class I"/>
    <property type="match status" value="1"/>
</dbReference>
<dbReference type="SUPFAM" id="SSF51395">
    <property type="entry name" value="FMN-linked oxidoreductases"/>
    <property type="match status" value="1"/>
</dbReference>
<reference evidence="4 5" key="1">
    <citation type="submission" date="2019-07" db="EMBL/GenBank/DDBJ databases">
        <title>Genomic Encyclopedia of Type Strains, Phase I: the one thousand microbial genomes (KMG-I) project.</title>
        <authorList>
            <person name="Kyrpides N."/>
        </authorList>
    </citation>
    <scope>NUCLEOTIDE SEQUENCE [LARGE SCALE GENOMIC DNA]</scope>
    <source>
        <strain evidence="4 5">DSM 6562</strain>
    </source>
</reference>
<dbReference type="EMBL" id="VNHM01000002">
    <property type="protein sequence ID" value="TYO97284.1"/>
    <property type="molecule type" value="Genomic_DNA"/>
</dbReference>
<evidence type="ECO:0000313" key="5">
    <source>
        <dbReference type="Proteomes" id="UP000323166"/>
    </source>
</evidence>
<comment type="caution">
    <text evidence="4">The sequence shown here is derived from an EMBL/GenBank/DDBJ whole genome shotgun (WGS) entry which is preliminary data.</text>
</comment>
<evidence type="ECO:0000256" key="2">
    <source>
        <dbReference type="ARBA" id="ARBA00023002"/>
    </source>
</evidence>
<dbReference type="PANTHER" id="PTHR43656">
    <property type="entry name" value="BINDING OXIDOREDUCTASE, PUTATIVE (AFU_ORTHOLOGUE AFUA_2G08260)-RELATED"/>
    <property type="match status" value="1"/>
</dbReference>
<dbReference type="CDD" id="cd02803">
    <property type="entry name" value="OYE_like_FMN_family"/>
    <property type="match status" value="1"/>
</dbReference>
<keyword evidence="5" id="KW-1185">Reference proteome</keyword>
<sequence length="372" mass="40553">MGSRLFTVARIKNCLLKNRITMAPMFTGYGNADGTISPAILEHYKEMGASGVGLVVVENMIVDGQRSRFGRLMAIDSDESIPELSRLAGVIKEGGAAAFCQINHGGRFAMVPNPIAPSPVPAFGGPAPEEMNIEMIESVIQKYVDAAMRAKQAGFDGVEIHGATGYLPAQFLSPRTNMRNDQYGGSLENRMRFGLQLVHRVQQALGSDYPVGYRFMADEWLPGGLHLDEAKIYAKELDKLGVAYLSVTAGTYESMFLPDKVTLSMQENYMADLAGSIKEVVGTTIIAAGRIATPEAAEQILASNQADLVGLARVLFADPSWPQKAAEGKNEEIKRCRTECDTCIKLVMQQKPVICAAWDNARKNKFKELLII</sequence>